<keyword evidence="4" id="KW-1185">Reference proteome</keyword>
<feature type="region of interest" description="Disordered" evidence="2">
    <location>
        <begin position="144"/>
        <end position="229"/>
    </location>
</feature>
<organism evidence="3 4">
    <name type="scientific">Linnemannia exigua</name>
    <dbReference type="NCBI Taxonomy" id="604196"/>
    <lineage>
        <taxon>Eukaryota</taxon>
        <taxon>Fungi</taxon>
        <taxon>Fungi incertae sedis</taxon>
        <taxon>Mucoromycota</taxon>
        <taxon>Mortierellomycotina</taxon>
        <taxon>Mortierellomycetes</taxon>
        <taxon>Mortierellales</taxon>
        <taxon>Mortierellaceae</taxon>
        <taxon>Linnemannia</taxon>
    </lineage>
</organism>
<dbReference type="PANTHER" id="PTHR11102:SF160">
    <property type="entry name" value="ERAD-ASSOCIATED E3 UBIQUITIN-PROTEIN LIGASE COMPONENT HRD3"/>
    <property type="match status" value="1"/>
</dbReference>
<gene>
    <name evidence="3" type="ORF">BGZ95_002717</name>
</gene>
<dbReference type="SUPFAM" id="SSF81901">
    <property type="entry name" value="HCP-like"/>
    <property type="match status" value="1"/>
</dbReference>
<dbReference type="SMART" id="SM00671">
    <property type="entry name" value="SEL1"/>
    <property type="match status" value="6"/>
</dbReference>
<name>A0AAD4DIK4_9FUNG</name>
<reference evidence="3" key="1">
    <citation type="journal article" date="2020" name="Fungal Divers.">
        <title>Resolving the Mortierellaceae phylogeny through synthesis of multi-gene phylogenetics and phylogenomics.</title>
        <authorList>
            <person name="Vandepol N."/>
            <person name="Liber J."/>
            <person name="Desiro A."/>
            <person name="Na H."/>
            <person name="Kennedy M."/>
            <person name="Barry K."/>
            <person name="Grigoriev I.V."/>
            <person name="Miller A.N."/>
            <person name="O'Donnell K."/>
            <person name="Stajich J.E."/>
            <person name="Bonito G."/>
        </authorList>
    </citation>
    <scope>NUCLEOTIDE SEQUENCE</scope>
    <source>
        <strain evidence="3">NRRL 28262</strain>
    </source>
</reference>
<sequence>MIQIATEDHVQGFRAVHKSYRPSTVTYVDPDDIIHIECYTDPDTNKDFILWDEIQQAFEEAQFVRNKTKMLPYLKGSDYRPLEPRRIAAVPGVVLDVVVGGELEAMTKVISPHQQFFPEGLPMPTPPPQKEHIPAQIVPVYNTDRAPVPVSSPPPPMSHSPNVDYSLKVPLSHMPGSLPDQRYNSDRPTEDPSSGTYRPADLLAPLPESTSPGVTNKKPLLQGLPSDKSVRPALMAQPAEPYKRSHNPQDHTSNDLYKLLHRPQDITSTDPQDHTSNDLYKLLHNPQDLTSTDPHKRPHNPQYHTSTDPTNLSPVMTNASRGDMDAQVALGDMYRDGRGVAQDYRTSVDWYLKAAEQGHVVAQANVGAAYEQGPFQGLGVAQDDERALKWSSRAAQHGSTSAQHLMGMLHEHGRGVPQDDFKAITWYLRAARQQHIDAQRKVAEMYEEGRGAPKDQTRAVEWYLKAASQGHERSQYLVGNAYMEGKGVEKDSSKAVEWYLKAAAQGHIQSQGKIAEAYERGEGVPKDLSKAMEWYNKARNTGFLSKKTIGAV</sequence>
<dbReference type="EMBL" id="JAAAIL010000159">
    <property type="protein sequence ID" value="KAG0278942.1"/>
    <property type="molecule type" value="Genomic_DNA"/>
</dbReference>
<feature type="region of interest" description="Disordered" evidence="2">
    <location>
        <begin position="285"/>
        <end position="312"/>
    </location>
</feature>
<evidence type="ECO:0000256" key="2">
    <source>
        <dbReference type="SAM" id="MobiDB-lite"/>
    </source>
</evidence>
<feature type="compositionally biased region" description="Polar residues" evidence="2">
    <location>
        <begin position="302"/>
        <end position="312"/>
    </location>
</feature>
<evidence type="ECO:0000256" key="1">
    <source>
        <dbReference type="ARBA" id="ARBA00038101"/>
    </source>
</evidence>
<evidence type="ECO:0000313" key="4">
    <source>
        <dbReference type="Proteomes" id="UP001194580"/>
    </source>
</evidence>
<dbReference type="Gene3D" id="1.25.40.10">
    <property type="entry name" value="Tetratricopeptide repeat domain"/>
    <property type="match status" value="2"/>
</dbReference>
<dbReference type="Proteomes" id="UP001194580">
    <property type="component" value="Unassembled WGS sequence"/>
</dbReference>
<comment type="similarity">
    <text evidence="1">Belongs to the sel-1 family.</text>
</comment>
<dbReference type="Pfam" id="PF08238">
    <property type="entry name" value="Sel1"/>
    <property type="match status" value="6"/>
</dbReference>
<evidence type="ECO:0000313" key="3">
    <source>
        <dbReference type="EMBL" id="KAG0278942.1"/>
    </source>
</evidence>
<dbReference type="PANTHER" id="PTHR11102">
    <property type="entry name" value="SEL-1-LIKE PROTEIN"/>
    <property type="match status" value="1"/>
</dbReference>
<evidence type="ECO:0008006" key="5">
    <source>
        <dbReference type="Google" id="ProtNLM"/>
    </source>
</evidence>
<comment type="caution">
    <text evidence="3">The sequence shown here is derived from an EMBL/GenBank/DDBJ whole genome shotgun (WGS) entry which is preliminary data.</text>
</comment>
<accession>A0AAD4DIK4</accession>
<dbReference type="AlphaFoldDB" id="A0AAD4DIK4"/>
<proteinExistence type="inferred from homology"/>
<dbReference type="InterPro" id="IPR011990">
    <property type="entry name" value="TPR-like_helical_dom_sf"/>
</dbReference>
<dbReference type="InterPro" id="IPR050767">
    <property type="entry name" value="Sel1_AlgK"/>
</dbReference>
<dbReference type="InterPro" id="IPR006597">
    <property type="entry name" value="Sel1-like"/>
</dbReference>
<protein>
    <recommendedName>
        <fullName evidence="5">HCP-like protein</fullName>
    </recommendedName>
</protein>